<evidence type="ECO:0000313" key="3">
    <source>
        <dbReference type="Proteomes" id="UP000186015"/>
    </source>
</evidence>
<dbReference type="InterPro" id="IPR007074">
    <property type="entry name" value="LicD/FKTN/FKRP_NTP_transf"/>
</dbReference>
<dbReference type="PANTHER" id="PTHR43404">
    <property type="entry name" value="LIPOPOLYSACCHARIDE CHOLINEPHOSPHOTRANSFERASE LICD"/>
    <property type="match status" value="1"/>
</dbReference>
<protein>
    <submittedName>
        <fullName evidence="2">Lipopolysaccharide cholinephosphotransferase</fullName>
    </submittedName>
</protein>
<gene>
    <name evidence="2" type="ORF">SAMN05216469_10755</name>
</gene>
<evidence type="ECO:0000259" key="1">
    <source>
        <dbReference type="Pfam" id="PF04991"/>
    </source>
</evidence>
<accession>A0A1H7KQW8</accession>
<dbReference type="EMBL" id="FOAT01000007">
    <property type="protein sequence ID" value="SEK88910.1"/>
    <property type="molecule type" value="Genomic_DNA"/>
</dbReference>
<dbReference type="Proteomes" id="UP000186015">
    <property type="component" value="Unassembled WGS sequence"/>
</dbReference>
<dbReference type="GO" id="GO:0016740">
    <property type="term" value="F:transferase activity"/>
    <property type="evidence" value="ECO:0007669"/>
    <property type="project" value="UniProtKB-KW"/>
</dbReference>
<dbReference type="AlphaFoldDB" id="A0A1H7KQW8"/>
<dbReference type="InterPro" id="IPR052942">
    <property type="entry name" value="LPS_cholinephosphotransferase"/>
</dbReference>
<feature type="domain" description="LicD/FKTN/FKRP nucleotidyltransferase" evidence="1">
    <location>
        <begin position="22"/>
        <end position="254"/>
    </location>
</feature>
<dbReference type="RefSeq" id="WP_074833092.1">
    <property type="nucleotide sequence ID" value="NZ_FOAT01000007.1"/>
</dbReference>
<sequence>MDKLKQLQQVELGILRDVIEICNRHKLRYYMLGGTLLGAVRHKGFIPWDDDIDIGMPRPDYDKFIRIAAEELKSPYDIYTTNNGKGEYSYYYARVVNKKTRLLRKMSQKEVKIPVWIDVFPLDGVPNDNKVVDKWLKKCRFRFRIFNYSQYSYFVNLSRKHDNDNFFTKTFRYLFYYLRIENLISTKWAWRRLDNLLKAYDYDECDSLINFCGAWGVREMFSKSIYGKGKLYKFEDMELIGPENYDFVLSQMYGDYMTPPKDADKNRHNIEVECL</sequence>
<dbReference type="OrthoDB" id="9786100at2"/>
<keyword evidence="2" id="KW-0808">Transferase</keyword>
<name>A0A1H7KQW8_RUMAL</name>
<evidence type="ECO:0000313" key="2">
    <source>
        <dbReference type="EMBL" id="SEK88910.1"/>
    </source>
</evidence>
<dbReference type="Pfam" id="PF04991">
    <property type="entry name" value="LicD"/>
    <property type="match status" value="1"/>
</dbReference>
<dbReference type="GO" id="GO:0009100">
    <property type="term" value="P:glycoprotein metabolic process"/>
    <property type="evidence" value="ECO:0007669"/>
    <property type="project" value="UniProtKB-ARBA"/>
</dbReference>
<proteinExistence type="predicted"/>
<organism evidence="2 3">
    <name type="scientific">Ruminococcus albus</name>
    <dbReference type="NCBI Taxonomy" id="1264"/>
    <lineage>
        <taxon>Bacteria</taxon>
        <taxon>Bacillati</taxon>
        <taxon>Bacillota</taxon>
        <taxon>Clostridia</taxon>
        <taxon>Eubacteriales</taxon>
        <taxon>Oscillospiraceae</taxon>
        <taxon>Ruminococcus</taxon>
    </lineage>
</organism>
<reference evidence="2 3" key="1">
    <citation type="submission" date="2016-10" db="EMBL/GenBank/DDBJ databases">
        <authorList>
            <person name="de Groot N.N."/>
        </authorList>
    </citation>
    <scope>NUCLEOTIDE SEQUENCE [LARGE SCALE GENOMIC DNA]</scope>
    <source>
        <strain evidence="2 3">KH2T6</strain>
    </source>
</reference>
<dbReference type="PANTHER" id="PTHR43404:SF2">
    <property type="entry name" value="LIPOPOLYSACCHARIDE CHOLINEPHOSPHOTRANSFERASE LICD"/>
    <property type="match status" value="1"/>
</dbReference>